<protein>
    <submittedName>
        <fullName evidence="3">Uncharacterized protein</fullName>
    </submittedName>
</protein>
<evidence type="ECO:0000256" key="2">
    <source>
        <dbReference type="SAM" id="MobiDB-lite"/>
    </source>
</evidence>
<evidence type="ECO:0000256" key="1">
    <source>
        <dbReference type="SAM" id="Coils"/>
    </source>
</evidence>
<evidence type="ECO:0000313" key="4">
    <source>
        <dbReference type="Proteomes" id="UP000238413"/>
    </source>
</evidence>
<dbReference type="Proteomes" id="UP000238413">
    <property type="component" value="Chromosome"/>
</dbReference>
<name>A0ABM6SV58_9ACTN</name>
<reference evidence="3 4" key="1">
    <citation type="submission" date="2018-02" db="EMBL/GenBank/DDBJ databases">
        <title>Complete genome sequence of Streptomyces dengpaensis, the producer of angucyclines.</title>
        <authorList>
            <person name="Yumei L."/>
        </authorList>
    </citation>
    <scope>NUCLEOTIDE SEQUENCE [LARGE SCALE GENOMIC DNA]</scope>
    <source>
        <strain evidence="3 4">XZHG99</strain>
    </source>
</reference>
<evidence type="ECO:0000313" key="3">
    <source>
        <dbReference type="EMBL" id="AVH58406.1"/>
    </source>
</evidence>
<proteinExistence type="predicted"/>
<gene>
    <name evidence="3" type="ORF">C4B68_24500</name>
</gene>
<accession>A0ABM6SV58</accession>
<feature type="region of interest" description="Disordered" evidence="2">
    <location>
        <begin position="127"/>
        <end position="153"/>
    </location>
</feature>
<dbReference type="RefSeq" id="WP_099504344.1">
    <property type="nucleotide sequence ID" value="NZ_CP026652.1"/>
</dbReference>
<feature type="coiled-coil region" evidence="1">
    <location>
        <begin position="92"/>
        <end position="126"/>
    </location>
</feature>
<dbReference type="EMBL" id="CP026652">
    <property type="protein sequence ID" value="AVH58406.1"/>
    <property type="molecule type" value="Genomic_DNA"/>
</dbReference>
<keyword evidence="1" id="KW-0175">Coiled coil</keyword>
<organism evidence="3 4">
    <name type="scientific">Streptomyces dengpaensis</name>
    <dbReference type="NCBI Taxonomy" id="2049881"/>
    <lineage>
        <taxon>Bacteria</taxon>
        <taxon>Bacillati</taxon>
        <taxon>Actinomycetota</taxon>
        <taxon>Actinomycetes</taxon>
        <taxon>Kitasatosporales</taxon>
        <taxon>Streptomycetaceae</taxon>
        <taxon>Streptomyces</taxon>
    </lineage>
</organism>
<keyword evidence="4" id="KW-1185">Reference proteome</keyword>
<sequence length="153" mass="17465">MSPTPKQARSYHRKARTVDTTKNVTAYRVEASWNTRPNAPVVIKTADKRRAYSKAREFANQAAYVIVQEHQGWDRWRTLDEFDGPALDAERRRAERAAVEDARRAAEEAEQRLAAAEQRDAEQAALARLMSRPPVAREQSGRREARHVTGAQR</sequence>